<comment type="caution">
    <text evidence="1">The sequence shown here is derived from an EMBL/GenBank/DDBJ whole genome shotgun (WGS) entry which is preliminary data.</text>
</comment>
<proteinExistence type="predicted"/>
<evidence type="ECO:0000313" key="1">
    <source>
        <dbReference type="EMBL" id="KAJ3520656.1"/>
    </source>
</evidence>
<organism evidence="1 2">
    <name type="scientific">Fusarium decemcellulare</name>
    <dbReference type="NCBI Taxonomy" id="57161"/>
    <lineage>
        <taxon>Eukaryota</taxon>
        <taxon>Fungi</taxon>
        <taxon>Dikarya</taxon>
        <taxon>Ascomycota</taxon>
        <taxon>Pezizomycotina</taxon>
        <taxon>Sordariomycetes</taxon>
        <taxon>Hypocreomycetidae</taxon>
        <taxon>Hypocreales</taxon>
        <taxon>Nectriaceae</taxon>
        <taxon>Fusarium</taxon>
        <taxon>Fusarium decemcellulare species complex</taxon>
    </lineage>
</organism>
<gene>
    <name evidence="1" type="ORF">NM208_g13619</name>
</gene>
<evidence type="ECO:0000313" key="2">
    <source>
        <dbReference type="Proteomes" id="UP001148629"/>
    </source>
</evidence>
<protein>
    <submittedName>
        <fullName evidence="1">Uncharacterized protein</fullName>
    </submittedName>
</protein>
<dbReference type="Proteomes" id="UP001148629">
    <property type="component" value="Unassembled WGS sequence"/>
</dbReference>
<sequence length="563" mass="61689">MFSSPHPPSPVSSLDLLTYVFGTDESRDLEEPVRLPIPILSSRVGLTGVPQVYISPECPEQEHISKKEARGLIKRLAKGLKVAGLQHGDTICLYSNNSIYYPIISLAAVAAGGVWTGMNPGLSYEERLRHLNNSSAKFLFCSPDLAQSASGTAEACGLDGSRVFSITSLSVTSQPSNSWINLLSHGMSNWEAFNDEHRAKTTTACLYPTSGTSGLPKLAMITHYNLVAAETLVNGIEQRQYPVRQIMNWPMFHLASLLWSHITPLRAGWTAYIPSKFQPAKFLDYVQRFQITDTGMAPAMMIGVLRSTVPTVDKKRMLSTLRSGMCGSAPVGSELQSQWRELIPSHCPWTCAYGMTELTGVVTKSYYPSDDMTGSIGELIPNTEARLIGEDGTEIKSPGQPGELLLRGPTVFKGYHQNETATKEAFHRDGFLLTGDVAYLDEKSQKWFILDRKKELIKVRGCQVAPVELEGVLLSHPGVAEAAVVGVTGPDGAECPRAYVVRSSQLRVTGEELARYLGAKLSSYKRLTGGVYFLEALPRNGSGKVLKRQLREEAACRKTDSRL</sequence>
<dbReference type="EMBL" id="JANRMS010002846">
    <property type="protein sequence ID" value="KAJ3520656.1"/>
    <property type="molecule type" value="Genomic_DNA"/>
</dbReference>
<accession>A0ACC1RLP8</accession>
<name>A0ACC1RLP8_9HYPO</name>
<reference evidence="1" key="1">
    <citation type="submission" date="2022-08" db="EMBL/GenBank/DDBJ databases">
        <title>Genome Sequence of Fusarium decemcellulare.</title>
        <authorList>
            <person name="Buettner E."/>
        </authorList>
    </citation>
    <scope>NUCLEOTIDE SEQUENCE</scope>
    <source>
        <strain evidence="1">Babe19</strain>
    </source>
</reference>
<keyword evidence="2" id="KW-1185">Reference proteome</keyword>